<sequence>MAKISIIELEKFEDMILFLHSRMTAVSMTSSLLCSEKNCFTIISASDEQIFIISSPPPETKCRYAHVDENGKIKCTEIPPIGKPIVFIITVKSIREADSIVSAIT</sequence>
<dbReference type="KEGG" id="iag:Igag_0109"/>
<name>E0SPT9_IGNAA</name>
<evidence type="ECO:0000313" key="1">
    <source>
        <dbReference type="EMBL" id="ADM26961.1"/>
    </source>
</evidence>
<reference evidence="1 2" key="1">
    <citation type="journal article" date="2010" name="Stand. Genomic Sci.">
        <title>Complete genome sequence of Ignisphaera aggregans type strain (AQ1.S1).</title>
        <authorList>
            <person name="Goker M."/>
            <person name="Held B."/>
            <person name="Lapidus A."/>
            <person name="Nolan M."/>
            <person name="Spring S."/>
            <person name="Yasawong M."/>
            <person name="Lucas S."/>
            <person name="Glavina Del Rio T."/>
            <person name="Tice H."/>
            <person name="Cheng J.F."/>
            <person name="Goodwin L."/>
            <person name="Tapia R."/>
            <person name="Pitluck S."/>
            <person name="Liolios K."/>
            <person name="Ivanova N."/>
            <person name="Mavromatis K."/>
            <person name="Mikhailova N."/>
            <person name="Pati A."/>
            <person name="Chen A."/>
            <person name="Palaniappan K."/>
            <person name="Brambilla E."/>
            <person name="Land M."/>
            <person name="Hauser L."/>
            <person name="Chang Y.J."/>
            <person name="Jeffries C.D."/>
            <person name="Brettin T."/>
            <person name="Detter J.C."/>
            <person name="Han C."/>
            <person name="Rohde M."/>
            <person name="Sikorski J."/>
            <person name="Woyke T."/>
            <person name="Bristow J."/>
            <person name="Eisen J.A."/>
            <person name="Markowitz V."/>
            <person name="Hugenholtz P."/>
            <person name="Kyrpides N.C."/>
            <person name="Klenk H.P."/>
        </authorList>
    </citation>
    <scope>NUCLEOTIDE SEQUENCE [LARGE SCALE GENOMIC DNA]</scope>
    <source>
        <strain evidence="2">DSM 17230 / JCM 13409 / AQ1.S1</strain>
    </source>
</reference>
<dbReference type="STRING" id="583356.Igag_0109"/>
<dbReference type="AlphaFoldDB" id="E0SPT9"/>
<dbReference type="HOGENOM" id="CLU_2230341_0_0_2"/>
<dbReference type="EMBL" id="CP002098">
    <property type="protein sequence ID" value="ADM26961.1"/>
    <property type="molecule type" value="Genomic_DNA"/>
</dbReference>
<accession>E0SPT9</accession>
<gene>
    <name evidence="1" type="ordered locus">Igag_0109</name>
</gene>
<proteinExistence type="predicted"/>
<dbReference type="Proteomes" id="UP000001304">
    <property type="component" value="Chromosome"/>
</dbReference>
<evidence type="ECO:0000313" key="2">
    <source>
        <dbReference type="Proteomes" id="UP000001304"/>
    </source>
</evidence>
<keyword evidence="2" id="KW-1185">Reference proteome</keyword>
<protein>
    <submittedName>
        <fullName evidence="1">Uncharacterized protein</fullName>
    </submittedName>
</protein>
<organism evidence="1 2">
    <name type="scientific">Ignisphaera aggregans (strain DSM 17230 / JCM 13409 / AQ1.S1)</name>
    <dbReference type="NCBI Taxonomy" id="583356"/>
    <lineage>
        <taxon>Archaea</taxon>
        <taxon>Thermoproteota</taxon>
        <taxon>Thermoprotei</taxon>
        <taxon>Desulfurococcales</taxon>
        <taxon>Desulfurococcaceae</taxon>
        <taxon>Ignisphaera</taxon>
    </lineage>
</organism>
<dbReference type="BioCyc" id="IAGG583356:GHAH-118-MONOMER"/>